<dbReference type="GO" id="GO:0005737">
    <property type="term" value="C:cytoplasm"/>
    <property type="evidence" value="ECO:0007669"/>
    <property type="project" value="UniProtKB-ARBA"/>
</dbReference>
<dbReference type="InterPro" id="IPR045099">
    <property type="entry name" value="PITH1-like"/>
</dbReference>
<dbReference type="Proteomes" id="UP000005237">
    <property type="component" value="Unassembled WGS sequence"/>
</dbReference>
<evidence type="ECO:0000256" key="1">
    <source>
        <dbReference type="ARBA" id="ARBA00025788"/>
    </source>
</evidence>
<dbReference type="InterPro" id="IPR037047">
    <property type="entry name" value="PITH_dom_sf"/>
</dbReference>
<evidence type="ECO:0000313" key="4">
    <source>
        <dbReference type="Proteomes" id="UP000005237"/>
    </source>
</evidence>
<dbReference type="InterPro" id="IPR008979">
    <property type="entry name" value="Galactose-bd-like_sf"/>
</dbReference>
<evidence type="ECO:0000313" key="3">
    <source>
        <dbReference type="EnsemblMetazoa" id="CJA31816.1"/>
    </source>
</evidence>
<accession>A0A8R1EE58</accession>
<dbReference type="Gene3D" id="2.60.120.470">
    <property type="entry name" value="PITH domain"/>
    <property type="match status" value="1"/>
</dbReference>
<reference evidence="3" key="2">
    <citation type="submission" date="2022-06" db="UniProtKB">
        <authorList>
            <consortium name="EnsemblMetazoa"/>
        </authorList>
    </citation>
    <scope>IDENTIFICATION</scope>
    <source>
        <strain evidence="3">DF5081</strain>
    </source>
</reference>
<dbReference type="GO" id="GO:0005634">
    <property type="term" value="C:nucleus"/>
    <property type="evidence" value="ECO:0007669"/>
    <property type="project" value="TreeGrafter"/>
</dbReference>
<feature type="domain" description="PITH" evidence="2">
    <location>
        <begin position="18"/>
        <end position="192"/>
    </location>
</feature>
<protein>
    <submittedName>
        <fullName evidence="3">PITH domain-containing protein</fullName>
    </submittedName>
</protein>
<dbReference type="AlphaFoldDB" id="A0A8R1EE58"/>
<dbReference type="PANTHER" id="PTHR12175">
    <property type="entry name" value="AD039 HT014 THIOREDOXIN FAMILY TRP26"/>
    <property type="match status" value="1"/>
</dbReference>
<sequence length="211" mass="23723">MCSHGHSHGGCGAEHIPEVGGDDVYRYDMVSYIDLDKVTTLNESIDGAGRKVFKMMEMRDDKTDYVESDCDAELLFNIPFTGHVRLHGLSIIGDEDASHPAKIKLFKDKEAMSFDDCSIEADQEIDLKQDPRGIVDYPLKASKFANLHHLSILITANFAGTDSETKVFYIGLRGEFQHEFRQRVAIATYESRAQLKDHKNEIPGQVTRSIL</sequence>
<comment type="similarity">
    <text evidence="1">Belongs to the PITHD1 family.</text>
</comment>
<dbReference type="EnsemblMetazoa" id="CJA31816.1">
    <property type="protein sequence ID" value="CJA31816.1"/>
    <property type="gene ID" value="WBGene00207663"/>
</dbReference>
<dbReference type="SUPFAM" id="SSF49785">
    <property type="entry name" value="Galactose-binding domain-like"/>
    <property type="match status" value="1"/>
</dbReference>
<name>A0A8R1EE58_CAEJA</name>
<proteinExistence type="inferred from homology"/>
<dbReference type="PROSITE" id="PS51532">
    <property type="entry name" value="PITH"/>
    <property type="match status" value="1"/>
</dbReference>
<dbReference type="InterPro" id="IPR010400">
    <property type="entry name" value="PITH_dom"/>
</dbReference>
<organism evidence="3 4">
    <name type="scientific">Caenorhabditis japonica</name>
    <dbReference type="NCBI Taxonomy" id="281687"/>
    <lineage>
        <taxon>Eukaryota</taxon>
        <taxon>Metazoa</taxon>
        <taxon>Ecdysozoa</taxon>
        <taxon>Nematoda</taxon>
        <taxon>Chromadorea</taxon>
        <taxon>Rhabditida</taxon>
        <taxon>Rhabditina</taxon>
        <taxon>Rhabditomorpha</taxon>
        <taxon>Rhabditoidea</taxon>
        <taxon>Rhabditidae</taxon>
        <taxon>Peloderinae</taxon>
        <taxon>Caenorhabditis</taxon>
    </lineage>
</organism>
<evidence type="ECO:0000259" key="2">
    <source>
        <dbReference type="PROSITE" id="PS51532"/>
    </source>
</evidence>
<reference evidence="4" key="1">
    <citation type="submission" date="2010-08" db="EMBL/GenBank/DDBJ databases">
        <authorList>
            <consortium name="Caenorhabditis japonica Sequencing Consortium"/>
            <person name="Wilson R.K."/>
        </authorList>
    </citation>
    <scope>NUCLEOTIDE SEQUENCE [LARGE SCALE GENOMIC DNA]</scope>
    <source>
        <strain evidence="4">DF5081</strain>
    </source>
</reference>
<keyword evidence="4" id="KW-1185">Reference proteome</keyword>
<dbReference type="Pfam" id="PF06201">
    <property type="entry name" value="PITH"/>
    <property type="match status" value="1"/>
</dbReference>
<dbReference type="PANTHER" id="PTHR12175:SF1">
    <property type="entry name" value="PITH DOMAIN-CONTAINING PROTEIN 1"/>
    <property type="match status" value="1"/>
</dbReference>